<dbReference type="Gene3D" id="3.40.50.410">
    <property type="entry name" value="von Willebrand factor, type A domain"/>
    <property type="match status" value="1"/>
</dbReference>
<dbReference type="Gene3D" id="3.30.565.10">
    <property type="entry name" value="Histidine kinase-like ATPase, C-terminal domain"/>
    <property type="match status" value="1"/>
</dbReference>
<reference evidence="10" key="1">
    <citation type="submission" date="2023-05" db="EMBL/GenBank/DDBJ databases">
        <title>Nepenthes gracilis genome sequencing.</title>
        <authorList>
            <person name="Fukushima K."/>
        </authorList>
    </citation>
    <scope>NUCLEOTIDE SEQUENCE</scope>
    <source>
        <strain evidence="10">SING2019-196</strain>
    </source>
</reference>
<dbReference type="InterPro" id="IPR002035">
    <property type="entry name" value="VWF_A"/>
</dbReference>
<sequence length="957" mass="105951">MTLYLKEDQLEYLEERRLKDLIKKHSEFISYPISLWVEKTIEKEISDDEDEEEKKDEEGKVEDIDEDKEKEEKKKKKIKEVSHEWSLVNKQKPIWMRKPEEITKEEYAAFYKSLTNDWEEHLVVKHFPVEGRLEFKAIRHRRCGNSIKINANSVPPISQPSSSPEPSSPTIKEYGGAAAILGEMAIVLQMQPLLTLAGCLFSHSGSNVILGASECSNQDDRGKYCCYINTFVAVSIDHYANATSHLRVDSDVFEVGFHSILGTLELYGVPPNATGLCGFWSKVTVKYVSLLEEGNRKRCINTCRDATLVALASQADNKTCSICLAAMNPEDGHAVFTLECSHSFHFHCVTLNQKFGNPLCPVCRTKWKEIPLQSPKSEPIPGRTIINTADWPQNNALITVIHRLPPSHPNFSQHVLPLFQATEPAVFDDGECLNRQEFSERNVSDSTVSSSDSMKAIDIRTYPEVSSIPRAECCDDFTVLIQLKAAITNSFQNPRKNHAPLPYISQTLRTPVALVTVLDISGSMAGTKLALLKQAMGFVIQNLSSNDRLSVISFSSTARRLFPLCQMSETGRQQALQAVNSLVANGGDSRFQKKFLHRFLGSLCNLEDKHSRAFDKTYDDLMRAFTNCNKFGNLPFRLKANSWLNSPDIAHPPLTFTPCPIEDENGEGNGADLRRVGRSDLNPRATGSQIGVAMLFQNDEERQLVKNFSISSQPCAYDKTLINMHALATTAFSTISFAAGAITSVVSSFLEKKIVTYTNIETTLEVEKGVGKAFIIAFRFGAWLGYLLAENGLSVLYIASSFFKLYHGKVKGNDLKNHLRHSTVIASKVSDTVGDIVDGKVLVGRSIVAKSMLTSSNSTISEIVQMVEDAQATLDFWYSIGIHIVPNALLNENACPDGSPLLLSLNTNIILALALSYNIAVTALHLLSTIAIGLVINAHSSISENVGGIAKMVGMSH</sequence>
<dbReference type="InterPro" id="IPR020568">
    <property type="entry name" value="Ribosomal_Su5_D2-typ_SF"/>
</dbReference>
<proteinExistence type="inferred from homology"/>
<feature type="compositionally biased region" description="Acidic residues" evidence="6">
    <location>
        <begin position="45"/>
        <end position="55"/>
    </location>
</feature>
<name>A0AAD3TKA3_NEPGR</name>
<dbReference type="Pfam" id="PF00183">
    <property type="entry name" value="HSP90"/>
    <property type="match status" value="1"/>
</dbReference>
<keyword evidence="3" id="KW-0067">ATP-binding</keyword>
<dbReference type="SUPFAM" id="SSF57850">
    <property type="entry name" value="RING/U-box"/>
    <property type="match status" value="1"/>
</dbReference>
<feature type="region of interest" description="Disordered" evidence="6">
    <location>
        <begin position="45"/>
        <end position="75"/>
    </location>
</feature>
<evidence type="ECO:0000256" key="6">
    <source>
        <dbReference type="SAM" id="MobiDB-lite"/>
    </source>
</evidence>
<dbReference type="InterPro" id="IPR001404">
    <property type="entry name" value="Hsp90_fam"/>
</dbReference>
<comment type="similarity">
    <text evidence="1">Belongs to the heat shock protein 90 family.</text>
</comment>
<dbReference type="CDD" id="cd23114">
    <property type="entry name" value="RING-H2_WAVH2"/>
    <property type="match status" value="1"/>
</dbReference>
<dbReference type="Pfam" id="PF13519">
    <property type="entry name" value="VWA_2"/>
    <property type="match status" value="1"/>
</dbReference>
<dbReference type="InterPro" id="IPR001841">
    <property type="entry name" value="Znf_RING"/>
</dbReference>
<keyword evidence="11" id="KW-1185">Reference proteome</keyword>
<feature type="domain" description="VWFA" evidence="9">
    <location>
        <begin position="513"/>
        <end position="627"/>
    </location>
</feature>
<evidence type="ECO:0000256" key="3">
    <source>
        <dbReference type="ARBA" id="ARBA00022840"/>
    </source>
</evidence>
<keyword evidence="5" id="KW-0479">Metal-binding</keyword>
<evidence type="ECO:0000256" key="7">
    <source>
        <dbReference type="SAM" id="Phobius"/>
    </source>
</evidence>
<evidence type="ECO:0000259" key="9">
    <source>
        <dbReference type="PROSITE" id="PS50234"/>
    </source>
</evidence>
<feature type="domain" description="RING-type" evidence="8">
    <location>
        <begin position="320"/>
        <end position="364"/>
    </location>
</feature>
<dbReference type="Gene3D" id="3.30.230.80">
    <property type="match status" value="1"/>
</dbReference>
<feature type="region of interest" description="Disordered" evidence="6">
    <location>
        <begin position="151"/>
        <end position="170"/>
    </location>
</feature>
<evidence type="ECO:0000256" key="2">
    <source>
        <dbReference type="ARBA" id="ARBA00022741"/>
    </source>
</evidence>
<organism evidence="10 11">
    <name type="scientific">Nepenthes gracilis</name>
    <name type="common">Slender pitcher plant</name>
    <dbReference type="NCBI Taxonomy" id="150966"/>
    <lineage>
        <taxon>Eukaryota</taxon>
        <taxon>Viridiplantae</taxon>
        <taxon>Streptophyta</taxon>
        <taxon>Embryophyta</taxon>
        <taxon>Tracheophyta</taxon>
        <taxon>Spermatophyta</taxon>
        <taxon>Magnoliopsida</taxon>
        <taxon>eudicotyledons</taxon>
        <taxon>Gunneridae</taxon>
        <taxon>Pentapetalae</taxon>
        <taxon>Caryophyllales</taxon>
        <taxon>Nepenthaceae</taxon>
        <taxon>Nepenthes</taxon>
    </lineage>
</organism>
<dbReference type="SUPFAM" id="SSF55874">
    <property type="entry name" value="ATPase domain of HSP90 chaperone/DNA topoisomerase II/histidine kinase"/>
    <property type="match status" value="1"/>
</dbReference>
<dbReference type="GO" id="GO:0005524">
    <property type="term" value="F:ATP binding"/>
    <property type="evidence" value="ECO:0007669"/>
    <property type="project" value="UniProtKB-KW"/>
</dbReference>
<keyword evidence="7" id="KW-1133">Transmembrane helix</keyword>
<evidence type="ECO:0000313" key="10">
    <source>
        <dbReference type="EMBL" id="GMH31413.1"/>
    </source>
</evidence>
<feature type="transmembrane region" description="Helical" evidence="7">
    <location>
        <begin position="909"/>
        <end position="936"/>
    </location>
</feature>
<dbReference type="InterPro" id="IPR013083">
    <property type="entry name" value="Znf_RING/FYVE/PHD"/>
</dbReference>
<evidence type="ECO:0000256" key="5">
    <source>
        <dbReference type="PROSITE-ProRule" id="PRU00175"/>
    </source>
</evidence>
<dbReference type="GO" id="GO:0016887">
    <property type="term" value="F:ATP hydrolysis activity"/>
    <property type="evidence" value="ECO:0007669"/>
    <property type="project" value="InterPro"/>
</dbReference>
<dbReference type="Gene3D" id="3.30.40.10">
    <property type="entry name" value="Zinc/RING finger domain, C3HC4 (zinc finger)"/>
    <property type="match status" value="1"/>
</dbReference>
<dbReference type="PROSITE" id="PS50089">
    <property type="entry name" value="ZF_RING_2"/>
    <property type="match status" value="1"/>
</dbReference>
<keyword evidence="5" id="KW-0862">Zinc</keyword>
<dbReference type="EMBL" id="BSYO01000040">
    <property type="protein sequence ID" value="GMH31413.1"/>
    <property type="molecule type" value="Genomic_DNA"/>
</dbReference>
<keyword evidence="4" id="KW-0143">Chaperone</keyword>
<evidence type="ECO:0000313" key="11">
    <source>
        <dbReference type="Proteomes" id="UP001279734"/>
    </source>
</evidence>
<keyword evidence="5" id="KW-0863">Zinc-finger</keyword>
<dbReference type="SUPFAM" id="SSF53300">
    <property type="entry name" value="vWA-like"/>
    <property type="match status" value="1"/>
</dbReference>
<dbReference type="GO" id="GO:0008270">
    <property type="term" value="F:zinc ion binding"/>
    <property type="evidence" value="ECO:0007669"/>
    <property type="project" value="UniProtKB-KW"/>
</dbReference>
<dbReference type="Pfam" id="PF17123">
    <property type="entry name" value="zf-RING_11"/>
    <property type="match status" value="1"/>
</dbReference>
<dbReference type="SMART" id="SM00327">
    <property type="entry name" value="VWA"/>
    <property type="match status" value="1"/>
</dbReference>
<feature type="compositionally biased region" description="Low complexity" evidence="6">
    <location>
        <begin position="153"/>
        <end position="169"/>
    </location>
</feature>
<gene>
    <name evidence="10" type="ORF">Nepgr_033256</name>
</gene>
<keyword evidence="7" id="KW-0472">Membrane</keyword>
<dbReference type="SMART" id="SM00184">
    <property type="entry name" value="RING"/>
    <property type="match status" value="1"/>
</dbReference>
<dbReference type="GO" id="GO:0051082">
    <property type="term" value="F:unfolded protein binding"/>
    <property type="evidence" value="ECO:0007669"/>
    <property type="project" value="InterPro"/>
</dbReference>
<dbReference type="SUPFAM" id="SSF54211">
    <property type="entry name" value="Ribosomal protein S5 domain 2-like"/>
    <property type="match status" value="1"/>
</dbReference>
<evidence type="ECO:0000256" key="4">
    <source>
        <dbReference type="ARBA" id="ARBA00023186"/>
    </source>
</evidence>
<protein>
    <submittedName>
        <fullName evidence="10">Uncharacterized protein</fullName>
    </submittedName>
</protein>
<dbReference type="GO" id="GO:0140662">
    <property type="term" value="F:ATP-dependent protein folding chaperone"/>
    <property type="evidence" value="ECO:0007669"/>
    <property type="project" value="InterPro"/>
</dbReference>
<dbReference type="Proteomes" id="UP001279734">
    <property type="component" value="Unassembled WGS sequence"/>
</dbReference>
<dbReference type="InterPro" id="IPR051266">
    <property type="entry name" value="CLCR"/>
</dbReference>
<comment type="caution">
    <text evidence="10">The sequence shown here is derived from an EMBL/GenBank/DDBJ whole genome shotgun (WGS) entry which is preliminary data.</text>
</comment>
<dbReference type="PROSITE" id="PS50234">
    <property type="entry name" value="VWFA"/>
    <property type="match status" value="1"/>
</dbReference>
<dbReference type="AlphaFoldDB" id="A0AAD3TKA3"/>
<dbReference type="InterPro" id="IPR036465">
    <property type="entry name" value="vWFA_dom_sf"/>
</dbReference>
<keyword evidence="7" id="KW-0812">Transmembrane</keyword>
<evidence type="ECO:0000259" key="8">
    <source>
        <dbReference type="PROSITE" id="PS50089"/>
    </source>
</evidence>
<accession>A0AAD3TKA3</accession>
<dbReference type="PANTHER" id="PTHR10579:SF43">
    <property type="entry name" value="ZINC FINGER (C3HC4-TYPE RING FINGER) FAMILY PROTEIN"/>
    <property type="match status" value="1"/>
</dbReference>
<evidence type="ECO:0000256" key="1">
    <source>
        <dbReference type="ARBA" id="ARBA00008239"/>
    </source>
</evidence>
<keyword evidence="2" id="KW-0547">Nucleotide-binding</keyword>
<dbReference type="PANTHER" id="PTHR10579">
    <property type="entry name" value="CALCIUM-ACTIVATED CHLORIDE CHANNEL REGULATOR"/>
    <property type="match status" value="1"/>
</dbReference>
<dbReference type="InterPro" id="IPR036890">
    <property type="entry name" value="HATPase_C_sf"/>
</dbReference>